<sequence length="292" mass="32143">MWNLLRVSAGMDLRDKTFVITGANTGIGRANAIALAELGIGRLIIAARSVERTEPVLAAVRERNPDAKVEFLALDLADLASVSKAANEILEKDLTIDALINNAGVAGVRGQTKDGFELAFGINHVGHYLWTEKLLPLVRRAPQGRIIIVASDAHYRAKQAIDWNAVRQPSATFSAFPEYSVSKLANVLHANELARRLAGTNVSTYSLHPGAVASDIWKRRLGVLHVLLRPFLVTNEEGTKTQLRCETAPELARETGLYYEKERPKRPSRQALDVTLQDELKARSDEYVAAFL</sequence>
<accession>A0A0K1Q0W2</accession>
<dbReference type="PANTHER" id="PTHR43157">
    <property type="entry name" value="PHOSPHATIDYLINOSITOL-GLYCAN BIOSYNTHESIS CLASS F PROTEIN-RELATED"/>
    <property type="match status" value="1"/>
</dbReference>
<dbReference type="InterPro" id="IPR002347">
    <property type="entry name" value="SDR_fam"/>
</dbReference>
<dbReference type="KEGG" id="llu:AKJ09_05713"/>
<dbReference type="PRINTS" id="PR00080">
    <property type="entry name" value="SDRFAMILY"/>
</dbReference>
<dbReference type="STRING" id="1391654.AKJ09_05713"/>
<organism evidence="3 4">
    <name type="scientific">Labilithrix luteola</name>
    <dbReference type="NCBI Taxonomy" id="1391654"/>
    <lineage>
        <taxon>Bacteria</taxon>
        <taxon>Pseudomonadati</taxon>
        <taxon>Myxococcota</taxon>
        <taxon>Polyangia</taxon>
        <taxon>Polyangiales</taxon>
        <taxon>Labilitrichaceae</taxon>
        <taxon>Labilithrix</taxon>
    </lineage>
</organism>
<dbReference type="AlphaFoldDB" id="A0A0K1Q0W2"/>
<dbReference type="Pfam" id="PF00106">
    <property type="entry name" value="adh_short"/>
    <property type="match status" value="1"/>
</dbReference>
<comment type="similarity">
    <text evidence="2">Belongs to the short-chain dehydrogenases/reductases (SDR) family.</text>
</comment>
<dbReference type="GO" id="GO:0016491">
    <property type="term" value="F:oxidoreductase activity"/>
    <property type="evidence" value="ECO:0007669"/>
    <property type="project" value="UniProtKB-KW"/>
</dbReference>
<reference evidence="3 4" key="1">
    <citation type="submission" date="2015-08" db="EMBL/GenBank/DDBJ databases">
        <authorList>
            <person name="Babu N.S."/>
            <person name="Beckwith C.J."/>
            <person name="Beseler K.G."/>
            <person name="Brison A."/>
            <person name="Carone J.V."/>
            <person name="Caskin T.P."/>
            <person name="Diamond M."/>
            <person name="Durham M.E."/>
            <person name="Foxe J.M."/>
            <person name="Go M."/>
            <person name="Henderson B.A."/>
            <person name="Jones I.B."/>
            <person name="McGettigan J.A."/>
            <person name="Micheletti S.J."/>
            <person name="Nasrallah M.E."/>
            <person name="Ortiz D."/>
            <person name="Piller C.R."/>
            <person name="Privatt S.R."/>
            <person name="Schneider S.L."/>
            <person name="Sharp S."/>
            <person name="Smith T.C."/>
            <person name="Stanton J.D."/>
            <person name="Ullery H.E."/>
            <person name="Wilson R.J."/>
            <person name="Serrano M.G."/>
            <person name="Buck G."/>
            <person name="Lee V."/>
            <person name="Wang Y."/>
            <person name="Carvalho R."/>
            <person name="Voegtly L."/>
            <person name="Shi R."/>
            <person name="Duckworth R."/>
            <person name="Johnson A."/>
            <person name="Loviza R."/>
            <person name="Walstead R."/>
            <person name="Shah Z."/>
            <person name="Kiflezghi M."/>
            <person name="Wade K."/>
            <person name="Ball S.L."/>
            <person name="Bradley K.W."/>
            <person name="Asai D.J."/>
            <person name="Bowman C.A."/>
            <person name="Russell D.A."/>
            <person name="Pope W.H."/>
            <person name="Jacobs-Sera D."/>
            <person name="Hendrix R.W."/>
            <person name="Hatfull G.F."/>
        </authorList>
    </citation>
    <scope>NUCLEOTIDE SEQUENCE [LARGE SCALE GENOMIC DNA]</scope>
    <source>
        <strain evidence="3 4">DSM 27648</strain>
    </source>
</reference>
<dbReference type="InterPro" id="IPR036291">
    <property type="entry name" value="NAD(P)-bd_dom_sf"/>
</dbReference>
<proteinExistence type="inferred from homology"/>
<name>A0A0K1Q0W2_9BACT</name>
<dbReference type="SUPFAM" id="SSF51735">
    <property type="entry name" value="NAD(P)-binding Rossmann-fold domains"/>
    <property type="match status" value="1"/>
</dbReference>
<dbReference type="EMBL" id="CP012333">
    <property type="protein sequence ID" value="AKU99049.1"/>
    <property type="molecule type" value="Genomic_DNA"/>
</dbReference>
<keyword evidence="4" id="KW-1185">Reference proteome</keyword>
<dbReference type="Gene3D" id="3.40.50.720">
    <property type="entry name" value="NAD(P)-binding Rossmann-like Domain"/>
    <property type="match status" value="1"/>
</dbReference>
<evidence type="ECO:0000256" key="2">
    <source>
        <dbReference type="RuleBase" id="RU000363"/>
    </source>
</evidence>
<keyword evidence="1" id="KW-0560">Oxidoreductase</keyword>
<protein>
    <submittedName>
        <fullName evidence="3">Putative oxidoreductase/Short-chain dehydrogenase</fullName>
    </submittedName>
</protein>
<dbReference type="PANTHER" id="PTHR43157:SF31">
    <property type="entry name" value="PHOSPHATIDYLINOSITOL-GLYCAN BIOSYNTHESIS CLASS F PROTEIN"/>
    <property type="match status" value="1"/>
</dbReference>
<dbReference type="Proteomes" id="UP000064967">
    <property type="component" value="Chromosome"/>
</dbReference>
<evidence type="ECO:0000256" key="1">
    <source>
        <dbReference type="ARBA" id="ARBA00023002"/>
    </source>
</evidence>
<dbReference type="PRINTS" id="PR00081">
    <property type="entry name" value="GDHRDH"/>
</dbReference>
<evidence type="ECO:0000313" key="3">
    <source>
        <dbReference type="EMBL" id="AKU99049.1"/>
    </source>
</evidence>
<evidence type="ECO:0000313" key="4">
    <source>
        <dbReference type="Proteomes" id="UP000064967"/>
    </source>
</evidence>
<gene>
    <name evidence="3" type="ORF">AKJ09_05713</name>
</gene>